<organism evidence="3 4">
    <name type="scientific">Trapa incisa</name>
    <dbReference type="NCBI Taxonomy" id="236973"/>
    <lineage>
        <taxon>Eukaryota</taxon>
        <taxon>Viridiplantae</taxon>
        <taxon>Streptophyta</taxon>
        <taxon>Embryophyta</taxon>
        <taxon>Tracheophyta</taxon>
        <taxon>Spermatophyta</taxon>
        <taxon>Magnoliopsida</taxon>
        <taxon>eudicotyledons</taxon>
        <taxon>Gunneridae</taxon>
        <taxon>Pentapetalae</taxon>
        <taxon>rosids</taxon>
        <taxon>malvids</taxon>
        <taxon>Myrtales</taxon>
        <taxon>Lythraceae</taxon>
        <taxon>Trapa</taxon>
    </lineage>
</organism>
<dbReference type="GO" id="GO:0004722">
    <property type="term" value="F:protein serine/threonine phosphatase activity"/>
    <property type="evidence" value="ECO:0007669"/>
    <property type="project" value="InterPro"/>
</dbReference>
<dbReference type="InterPro" id="IPR015655">
    <property type="entry name" value="PP2C"/>
</dbReference>
<dbReference type="EMBL" id="JAXIOK010000001">
    <property type="protein sequence ID" value="KAK4779788.1"/>
    <property type="molecule type" value="Genomic_DNA"/>
</dbReference>
<feature type="region of interest" description="Disordered" evidence="1">
    <location>
        <begin position="391"/>
        <end position="420"/>
    </location>
</feature>
<proteinExistence type="predicted"/>
<protein>
    <recommendedName>
        <fullName evidence="2">PPM-type phosphatase domain-containing protein</fullName>
    </recommendedName>
</protein>
<feature type="region of interest" description="Disordered" evidence="1">
    <location>
        <begin position="1"/>
        <end position="80"/>
    </location>
</feature>
<dbReference type="AlphaFoldDB" id="A0AAN7L0D8"/>
<comment type="caution">
    <text evidence="3">The sequence shown here is derived from an EMBL/GenBank/DDBJ whole genome shotgun (WGS) entry which is preliminary data.</text>
</comment>
<evidence type="ECO:0000313" key="4">
    <source>
        <dbReference type="Proteomes" id="UP001345219"/>
    </source>
</evidence>
<dbReference type="SMART" id="SM00332">
    <property type="entry name" value="PP2Cc"/>
    <property type="match status" value="1"/>
</dbReference>
<keyword evidence="4" id="KW-1185">Reference proteome</keyword>
<dbReference type="InterPro" id="IPR036457">
    <property type="entry name" value="PPM-type-like_dom_sf"/>
</dbReference>
<dbReference type="PANTHER" id="PTHR47992">
    <property type="entry name" value="PROTEIN PHOSPHATASE"/>
    <property type="match status" value="1"/>
</dbReference>
<dbReference type="CDD" id="cd00143">
    <property type="entry name" value="PP2Cc"/>
    <property type="match status" value="1"/>
</dbReference>
<dbReference type="PROSITE" id="PS51746">
    <property type="entry name" value="PPM_2"/>
    <property type="match status" value="1"/>
</dbReference>
<name>A0AAN7L0D8_9MYRT</name>
<gene>
    <name evidence="3" type="ORF">SAY87_015894</name>
</gene>
<evidence type="ECO:0000259" key="2">
    <source>
        <dbReference type="PROSITE" id="PS51746"/>
    </source>
</evidence>
<feature type="domain" description="PPM-type phosphatase" evidence="2">
    <location>
        <begin position="91"/>
        <end position="358"/>
    </location>
</feature>
<dbReference type="Gene3D" id="3.60.40.10">
    <property type="entry name" value="PPM-type phosphatase domain"/>
    <property type="match status" value="2"/>
</dbReference>
<evidence type="ECO:0000313" key="3">
    <source>
        <dbReference type="EMBL" id="KAK4779788.1"/>
    </source>
</evidence>
<dbReference type="Pfam" id="PF00481">
    <property type="entry name" value="PP2C"/>
    <property type="match status" value="2"/>
</dbReference>
<reference evidence="3 4" key="1">
    <citation type="journal article" date="2023" name="Hortic Res">
        <title>Pangenome of water caltrop reveals structural variations and asymmetric subgenome divergence after allopolyploidization.</title>
        <authorList>
            <person name="Zhang X."/>
            <person name="Chen Y."/>
            <person name="Wang L."/>
            <person name="Yuan Y."/>
            <person name="Fang M."/>
            <person name="Shi L."/>
            <person name="Lu R."/>
            <person name="Comes H.P."/>
            <person name="Ma Y."/>
            <person name="Chen Y."/>
            <person name="Huang G."/>
            <person name="Zhou Y."/>
            <person name="Zheng Z."/>
            <person name="Qiu Y."/>
        </authorList>
    </citation>
    <scope>NUCLEOTIDE SEQUENCE [LARGE SCALE GENOMIC DNA]</scope>
    <source>
        <tissue evidence="3">Roots</tissue>
    </source>
</reference>
<feature type="compositionally biased region" description="Polar residues" evidence="1">
    <location>
        <begin position="47"/>
        <end position="56"/>
    </location>
</feature>
<dbReference type="Proteomes" id="UP001345219">
    <property type="component" value="Chromosome 13"/>
</dbReference>
<dbReference type="SUPFAM" id="SSF81606">
    <property type="entry name" value="PP2C-like"/>
    <property type="match status" value="1"/>
</dbReference>
<dbReference type="InterPro" id="IPR001932">
    <property type="entry name" value="PPM-type_phosphatase-like_dom"/>
</dbReference>
<evidence type="ECO:0000256" key="1">
    <source>
        <dbReference type="SAM" id="MobiDB-lite"/>
    </source>
</evidence>
<accession>A0AAN7L0D8</accession>
<sequence length="447" mass="48626">MEEPLEQMNGGDGHFAADQPRELEDATATVINEKSPVIPIPERNCTDIDQVNNNPPTDVEGGRSEDVETSAPSQPPIPREASILRVNNSPRFGFASVCGRRRDMEDSVAVHPNFCRLGDDQLHYYGVYDGHRCSHVSTRCYDRLHEIAREELERREDQLSAMEWKPAMERSFDRMDKEVTAWNDEGAAAGRNSRRELRGFEGCLSRGGQAVPLSSDHKPDRPDELNRIQEAGGRVIYWDGLRVLGVLAMSRAIGDNYLKPYVSYEPEVTVVDRTPEDECLILGTDGLWDVVSNETACGVGRMCLRVEAPAATSGNSSSGRGGERAVEERACWDAALLMTNLALARHSTDNVSIVVVDLRKGPVLYNLNININKFKSKQGQDEVGKLEALSPEKKPKVAPGNADATAAGCQGAPTAPSNDGTNAALVMSVAHTYAMEGGISHGPGGDG</sequence>